<dbReference type="PANTHER" id="PTHR31956">
    <property type="entry name" value="NON-SPECIFIC PHOSPHOLIPASE C4-RELATED"/>
    <property type="match status" value="1"/>
</dbReference>
<dbReference type="OMA" id="ECCSYMS"/>
<organism evidence="3 4">
    <name type="scientific">Capsaspora owczarzaki (strain ATCC 30864)</name>
    <dbReference type="NCBI Taxonomy" id="595528"/>
    <lineage>
        <taxon>Eukaryota</taxon>
        <taxon>Filasterea</taxon>
        <taxon>Capsaspora</taxon>
    </lineage>
</organism>
<keyword evidence="2" id="KW-0732">Signal</keyword>
<dbReference type="GO" id="GO:0042578">
    <property type="term" value="F:phosphoric ester hydrolase activity"/>
    <property type="evidence" value="ECO:0007669"/>
    <property type="project" value="UniProtKB-ARBA"/>
</dbReference>
<dbReference type="InterPro" id="IPR007312">
    <property type="entry name" value="Phosphoesterase"/>
</dbReference>
<dbReference type="Gene3D" id="3.40.720.10">
    <property type="entry name" value="Alkaline Phosphatase, subunit A"/>
    <property type="match status" value="2"/>
</dbReference>
<dbReference type="PhylomeDB" id="A0A0D2WJZ0"/>
<dbReference type="EMBL" id="KE346361">
    <property type="protein sequence ID" value="KJE90470.1"/>
    <property type="molecule type" value="Genomic_DNA"/>
</dbReference>
<keyword evidence="4" id="KW-1185">Reference proteome</keyword>
<evidence type="ECO:0000256" key="1">
    <source>
        <dbReference type="ARBA" id="ARBA00022801"/>
    </source>
</evidence>
<dbReference type="GO" id="GO:0009395">
    <property type="term" value="P:phospholipid catabolic process"/>
    <property type="evidence" value="ECO:0007669"/>
    <property type="project" value="TreeGrafter"/>
</dbReference>
<dbReference type="AlphaFoldDB" id="A0A0D2WJZ0"/>
<accession>A0A0D2WJZ0</accession>
<keyword evidence="1" id="KW-0378">Hydrolase</keyword>
<protein>
    <submittedName>
        <fullName evidence="3">Phosphoesterase</fullName>
    </submittedName>
</protein>
<dbReference type="InterPro" id="IPR017850">
    <property type="entry name" value="Alkaline_phosphatase_core_sf"/>
</dbReference>
<dbReference type="RefSeq" id="XP_004364648.1">
    <property type="nucleotide sequence ID" value="XM_004364591.2"/>
</dbReference>
<proteinExistence type="predicted"/>
<feature type="signal peptide" evidence="2">
    <location>
        <begin position="1"/>
        <end position="21"/>
    </location>
</feature>
<feature type="chain" id="PRO_5002255015" evidence="2">
    <location>
        <begin position="22"/>
        <end position="524"/>
    </location>
</feature>
<dbReference type="Proteomes" id="UP000008743">
    <property type="component" value="Unassembled WGS sequence"/>
</dbReference>
<dbReference type="SUPFAM" id="SSF53649">
    <property type="entry name" value="Alkaline phosphatase-like"/>
    <property type="match status" value="2"/>
</dbReference>
<dbReference type="STRING" id="595528.A0A0D2WJZ0"/>
<evidence type="ECO:0000313" key="4">
    <source>
        <dbReference type="Proteomes" id="UP000008743"/>
    </source>
</evidence>
<evidence type="ECO:0000313" key="3">
    <source>
        <dbReference type="EMBL" id="KJE90470.1"/>
    </source>
</evidence>
<dbReference type="OrthoDB" id="5135119at2759"/>
<sequence length="524" mass="58391">MRLSLTVVLVVAALSAVAVSAASSSHKYAKQQQQKQQQEQQEQDAAFLEGLSGAFGMGSSIRRALATAVPNPAIKYIVVLMEENRSFDEMLGWLKETNPAIEGLTGTESNPYNTSDPLSQRVVVNKFAKYSDSDPDHGTDATTEQVFGRGPQNVNIAPMDGFVENAESVLKGMGYEVMSCFTPDSAPVISTLATEFALFDHYFAAVPGPTQVNRMYLHSATSHGAAYNDDEQMVLGYPQKTIFKSLSESKVDWGVYFGDIPGTLLFSDMRSPEALSRYHDMEFFEEHIKAEKLPRYTFIEPRYFEIEGIPANDQHPSHSVADGEKLMKRIYEALRNSAIWNETLFIITYDEHGGFYDHFPTPLEGIPNPDGIISTNPAFNFTRLGVRVPFVAISPWIPKGMLVKNPVNATYFEHSSLPATLKKWFNLPNFLTKRDAWATDYTDITSYLSEPRTDCPTTLPSPPVLESFHGRPITGLNKLSHLQEEFIRLAAFMHGETVDTEGWNEAQGHAFVTERVAKFLNAAN</sequence>
<evidence type="ECO:0000256" key="2">
    <source>
        <dbReference type="SAM" id="SignalP"/>
    </source>
</evidence>
<name>A0A0D2WJZ0_CAPO3</name>
<dbReference type="PANTHER" id="PTHR31956:SF1">
    <property type="entry name" value="NON-SPECIFIC PHOSPHOLIPASE C1"/>
    <property type="match status" value="1"/>
</dbReference>
<dbReference type="Pfam" id="PF04185">
    <property type="entry name" value="Phosphoesterase"/>
    <property type="match status" value="1"/>
</dbReference>
<dbReference type="eggNOG" id="ENOG502QPJ0">
    <property type="taxonomic scope" value="Eukaryota"/>
</dbReference>
<dbReference type="InParanoid" id="A0A0D2WJZ0"/>
<gene>
    <name evidence="3" type="ORF">CAOG_001780</name>
</gene>
<reference evidence="4" key="1">
    <citation type="submission" date="2011-02" db="EMBL/GenBank/DDBJ databases">
        <title>The Genome Sequence of Capsaspora owczarzaki ATCC 30864.</title>
        <authorList>
            <person name="Russ C."/>
            <person name="Cuomo C."/>
            <person name="Burger G."/>
            <person name="Gray M.W."/>
            <person name="Holland P.W.H."/>
            <person name="King N."/>
            <person name="Lang F.B.F."/>
            <person name="Roger A.J."/>
            <person name="Ruiz-Trillo I."/>
            <person name="Young S.K."/>
            <person name="Zeng Q."/>
            <person name="Gargeya S."/>
            <person name="Alvarado L."/>
            <person name="Berlin A."/>
            <person name="Chapman S.B."/>
            <person name="Chen Z."/>
            <person name="Freedman E."/>
            <person name="Gellesch M."/>
            <person name="Goldberg J."/>
            <person name="Griggs A."/>
            <person name="Gujja S."/>
            <person name="Heilman E."/>
            <person name="Heiman D."/>
            <person name="Howarth C."/>
            <person name="Mehta T."/>
            <person name="Neiman D."/>
            <person name="Pearson M."/>
            <person name="Roberts A."/>
            <person name="Saif S."/>
            <person name="Shea T."/>
            <person name="Shenoy N."/>
            <person name="Sisk P."/>
            <person name="Stolte C."/>
            <person name="Sykes S."/>
            <person name="White J."/>
            <person name="Yandava C."/>
            <person name="Haas B."/>
            <person name="Nusbaum C."/>
            <person name="Birren B."/>
        </authorList>
    </citation>
    <scope>NUCLEOTIDE SEQUENCE</scope>
    <source>
        <strain evidence="4">ATCC 30864</strain>
    </source>
</reference>